<evidence type="ECO:0000256" key="2">
    <source>
        <dbReference type="ARBA" id="ARBA00022801"/>
    </source>
</evidence>
<proteinExistence type="predicted"/>
<keyword evidence="5" id="KW-1133">Transmembrane helix</keyword>
<protein>
    <recommendedName>
        <fullName evidence="1">ADP-ribosyl cyclase/cyclic ADP-ribose hydrolase</fullName>
        <ecNumber evidence="1">3.2.2.6</ecNumber>
    </recommendedName>
</protein>
<dbReference type="SUPFAM" id="SSF52200">
    <property type="entry name" value="Toll/Interleukin receptor TIR domain"/>
    <property type="match status" value="1"/>
</dbReference>
<comment type="catalytic activity">
    <reaction evidence="4">
        <text>NAD(+) + H2O = ADP-D-ribose + nicotinamide + H(+)</text>
        <dbReference type="Rhea" id="RHEA:16301"/>
        <dbReference type="ChEBI" id="CHEBI:15377"/>
        <dbReference type="ChEBI" id="CHEBI:15378"/>
        <dbReference type="ChEBI" id="CHEBI:17154"/>
        <dbReference type="ChEBI" id="CHEBI:57540"/>
        <dbReference type="ChEBI" id="CHEBI:57967"/>
        <dbReference type="EC" id="3.2.2.6"/>
    </reaction>
    <physiologicalReaction direction="left-to-right" evidence="4">
        <dbReference type="Rhea" id="RHEA:16302"/>
    </physiologicalReaction>
</comment>
<keyword evidence="9" id="KW-1185">Reference proteome</keyword>
<dbReference type="Pfam" id="PF01582">
    <property type="entry name" value="TIR"/>
    <property type="match status" value="2"/>
</dbReference>
<evidence type="ECO:0000313" key="9">
    <source>
        <dbReference type="Proteomes" id="UP000008827"/>
    </source>
</evidence>
<evidence type="ECO:0000256" key="3">
    <source>
        <dbReference type="ARBA" id="ARBA00023027"/>
    </source>
</evidence>
<keyword evidence="3" id="KW-0520">NAD</keyword>
<evidence type="ECO:0000313" key="8">
    <source>
        <dbReference type="EnsemblPlants" id="KRH55453"/>
    </source>
</evidence>
<keyword evidence="2" id="KW-0378">Hydrolase</keyword>
<dbReference type="InParanoid" id="K7KXC7"/>
<keyword evidence="5" id="KW-0472">Membrane</keyword>
<dbReference type="Gramene" id="KRH55453">
    <property type="protein sequence ID" value="KRH55453"/>
    <property type="gene ID" value="GLYMA_06G256100"/>
</dbReference>
<dbReference type="GO" id="GO:0061809">
    <property type="term" value="F:NAD+ nucleosidase activity, cyclic ADP-ribose generating"/>
    <property type="evidence" value="ECO:0007669"/>
    <property type="project" value="UniProtKB-EC"/>
</dbReference>
<reference evidence="7 8" key="1">
    <citation type="journal article" date="2010" name="Nature">
        <title>Genome sequence of the palaeopolyploid soybean.</title>
        <authorList>
            <person name="Schmutz J."/>
            <person name="Cannon S.B."/>
            <person name="Schlueter J."/>
            <person name="Ma J."/>
            <person name="Mitros T."/>
            <person name="Nelson W."/>
            <person name="Hyten D.L."/>
            <person name="Song Q."/>
            <person name="Thelen J.J."/>
            <person name="Cheng J."/>
            <person name="Xu D."/>
            <person name="Hellsten U."/>
            <person name="May G.D."/>
            <person name="Yu Y."/>
            <person name="Sakurai T."/>
            <person name="Umezawa T."/>
            <person name="Bhattacharyya M.K."/>
            <person name="Sandhu D."/>
            <person name="Valliyodan B."/>
            <person name="Lindquist E."/>
            <person name="Peto M."/>
            <person name="Grant D."/>
            <person name="Shu S."/>
            <person name="Goodstein D."/>
            <person name="Barry K."/>
            <person name="Futrell-Griggs M."/>
            <person name="Abernathy B."/>
            <person name="Du J."/>
            <person name="Tian Z."/>
            <person name="Zhu L."/>
            <person name="Gill N."/>
            <person name="Joshi T."/>
            <person name="Libault M."/>
            <person name="Sethuraman A."/>
            <person name="Zhang X.-C."/>
            <person name="Shinozaki K."/>
            <person name="Nguyen H.T."/>
            <person name="Wing R.A."/>
            <person name="Cregan P."/>
            <person name="Specht J."/>
            <person name="Grimwood J."/>
            <person name="Rokhsar D."/>
            <person name="Stacey G."/>
            <person name="Shoemaker R.C."/>
            <person name="Jackson S.A."/>
        </authorList>
    </citation>
    <scope>NUCLEOTIDE SEQUENCE</scope>
    <source>
        <strain evidence="8">cv. Williams 82</strain>
        <tissue evidence="7">Callus</tissue>
    </source>
</reference>
<dbReference type="PaxDb" id="3847-GLYMA06G39956.1"/>
<reference evidence="8" key="2">
    <citation type="submission" date="2018-02" db="UniProtKB">
        <authorList>
            <consortium name="EnsemblPlants"/>
        </authorList>
    </citation>
    <scope>IDENTIFICATION</scope>
    <source>
        <strain evidence="8">Williams 82</strain>
    </source>
</reference>
<evidence type="ECO:0000256" key="5">
    <source>
        <dbReference type="SAM" id="Phobius"/>
    </source>
</evidence>
<dbReference type="EC" id="3.2.2.6" evidence="1"/>
<dbReference type="InterPro" id="IPR035897">
    <property type="entry name" value="Toll_tir_struct_dom_sf"/>
</dbReference>
<dbReference type="InterPro" id="IPR000157">
    <property type="entry name" value="TIR_dom"/>
</dbReference>
<evidence type="ECO:0000256" key="4">
    <source>
        <dbReference type="ARBA" id="ARBA00047304"/>
    </source>
</evidence>
<keyword evidence="5" id="KW-0812">Transmembrane</keyword>
<dbReference type="EnsemblPlants" id="KRH55453">
    <property type="protein sequence ID" value="KRH55453"/>
    <property type="gene ID" value="GLYMA_06G256100"/>
</dbReference>
<sequence length="180" mass="21323">MRTYDVFVCFRVETRNDFNGFLFKALRRKGIDAFKDDKDIRKVAHLCNCIQTSPRRVVPIFYDVDTSHVRNQSGCYEIAFAKYAERLKEDKENTDEMQRWREALTRVASVSGNLLRRQRVMQFSLYFLTDSKLMDFYNCYAFSVSESIFRLSIMFFLAVLLLSSKLNNVHVMFYSSHITH</sequence>
<dbReference type="EMBL" id="CM000839">
    <property type="protein sequence ID" value="KRH55453.1"/>
    <property type="molecule type" value="Genomic_DNA"/>
</dbReference>
<dbReference type="SMART" id="SM00255">
    <property type="entry name" value="TIR"/>
    <property type="match status" value="1"/>
</dbReference>
<feature type="domain" description="TIR" evidence="6">
    <location>
        <begin position="3"/>
        <end position="110"/>
    </location>
</feature>
<name>K7KXC7_SOYBN</name>
<dbReference type="PANTHER" id="PTHR32009:SF39">
    <property type="entry name" value="TIR DOMAIN-CONTAINING PROTEIN"/>
    <property type="match status" value="1"/>
</dbReference>
<dbReference type="AlphaFoldDB" id="K7KXC7"/>
<evidence type="ECO:0000256" key="1">
    <source>
        <dbReference type="ARBA" id="ARBA00011982"/>
    </source>
</evidence>
<dbReference type="PANTHER" id="PTHR32009">
    <property type="entry name" value="TMV RESISTANCE PROTEIN N-LIKE"/>
    <property type="match status" value="1"/>
</dbReference>
<dbReference type="Gene3D" id="3.40.50.10140">
    <property type="entry name" value="Toll/interleukin-1 receptor homology (TIR) domain"/>
    <property type="match status" value="2"/>
</dbReference>
<gene>
    <name evidence="7" type="ORF">GLYMA_06G256100</name>
</gene>
<evidence type="ECO:0000259" key="6">
    <source>
        <dbReference type="SMART" id="SM00255"/>
    </source>
</evidence>
<dbReference type="SMR" id="K7KXC7"/>
<feature type="transmembrane region" description="Helical" evidence="5">
    <location>
        <begin position="140"/>
        <end position="162"/>
    </location>
</feature>
<evidence type="ECO:0000313" key="7">
    <source>
        <dbReference type="EMBL" id="KRH55453.1"/>
    </source>
</evidence>
<dbReference type="HOGENOM" id="CLU_1498878_0_0_1"/>
<dbReference type="GO" id="GO:0007165">
    <property type="term" value="P:signal transduction"/>
    <property type="evidence" value="ECO:0007669"/>
    <property type="project" value="InterPro"/>
</dbReference>
<accession>K7KXC7</accession>
<reference evidence="7" key="3">
    <citation type="submission" date="2018-07" db="EMBL/GenBank/DDBJ databases">
        <title>WGS assembly of Glycine max.</title>
        <authorList>
            <person name="Schmutz J."/>
            <person name="Cannon S."/>
            <person name="Schlueter J."/>
            <person name="Ma J."/>
            <person name="Mitros T."/>
            <person name="Nelson W."/>
            <person name="Hyten D."/>
            <person name="Song Q."/>
            <person name="Thelen J."/>
            <person name="Cheng J."/>
            <person name="Xu D."/>
            <person name="Hellsten U."/>
            <person name="May G."/>
            <person name="Yu Y."/>
            <person name="Sakurai T."/>
            <person name="Umezawa T."/>
            <person name="Bhattacharyya M."/>
            <person name="Sandhu D."/>
            <person name="Valliyodan B."/>
            <person name="Lindquist E."/>
            <person name="Peto M."/>
            <person name="Grant D."/>
            <person name="Shu S."/>
            <person name="Goodstein D."/>
            <person name="Barry K."/>
            <person name="Futrell-Griggs M."/>
            <person name="Abernathy B."/>
            <person name="Du J."/>
            <person name="Tian Z."/>
            <person name="Zhu L."/>
            <person name="Gill N."/>
            <person name="Joshi T."/>
            <person name="Libault M."/>
            <person name="Sethuraman A."/>
            <person name="Zhang X."/>
            <person name="Shinozaki K."/>
            <person name="Nguyen H."/>
            <person name="Wing R."/>
            <person name="Cregan P."/>
            <person name="Specht J."/>
            <person name="Grimwood J."/>
            <person name="Rokhsar D."/>
            <person name="Stacey G."/>
            <person name="Shoemaker R."/>
            <person name="Jackson S."/>
        </authorList>
    </citation>
    <scope>NUCLEOTIDE SEQUENCE</scope>
    <source>
        <tissue evidence="7">Callus</tissue>
    </source>
</reference>
<dbReference type="Proteomes" id="UP000008827">
    <property type="component" value="Chromosome 6"/>
</dbReference>
<organism evidence="7">
    <name type="scientific">Glycine max</name>
    <name type="common">Soybean</name>
    <name type="synonym">Glycine hispida</name>
    <dbReference type="NCBI Taxonomy" id="3847"/>
    <lineage>
        <taxon>Eukaryota</taxon>
        <taxon>Viridiplantae</taxon>
        <taxon>Streptophyta</taxon>
        <taxon>Embryophyta</taxon>
        <taxon>Tracheophyta</taxon>
        <taxon>Spermatophyta</taxon>
        <taxon>Magnoliopsida</taxon>
        <taxon>eudicotyledons</taxon>
        <taxon>Gunneridae</taxon>
        <taxon>Pentapetalae</taxon>
        <taxon>rosids</taxon>
        <taxon>fabids</taxon>
        <taxon>Fabales</taxon>
        <taxon>Fabaceae</taxon>
        <taxon>Papilionoideae</taxon>
        <taxon>50 kb inversion clade</taxon>
        <taxon>NPAAA clade</taxon>
        <taxon>indigoferoid/millettioid clade</taxon>
        <taxon>Phaseoleae</taxon>
        <taxon>Glycine</taxon>
        <taxon>Glycine subgen. Soja</taxon>
    </lineage>
</organism>